<dbReference type="Pfam" id="PF12122">
    <property type="entry name" value="Rhomboid_N"/>
    <property type="match status" value="1"/>
</dbReference>
<keyword evidence="4 10" id="KW-0378">Hydrolase</keyword>
<dbReference type="Proteomes" id="UP000255098">
    <property type="component" value="Unassembled WGS sequence"/>
</dbReference>
<dbReference type="Pfam" id="PF01694">
    <property type="entry name" value="Rhomboid"/>
    <property type="match status" value="1"/>
</dbReference>
<evidence type="ECO:0000256" key="2">
    <source>
        <dbReference type="ARBA" id="ARBA00009045"/>
    </source>
</evidence>
<comment type="subcellular location">
    <subcellularLocation>
        <location evidence="1">Membrane</location>
        <topology evidence="1">Multi-pass membrane protein</topology>
    </subcellularLocation>
</comment>
<dbReference type="InterPro" id="IPR035952">
    <property type="entry name" value="Rhomboid-like_sf"/>
</dbReference>
<evidence type="ECO:0000259" key="9">
    <source>
        <dbReference type="Pfam" id="PF12122"/>
    </source>
</evidence>
<organism evidence="10 11">
    <name type="scientific">Avibacterium avium</name>
    <name type="common">Pasteurella avium</name>
    <dbReference type="NCBI Taxonomy" id="751"/>
    <lineage>
        <taxon>Bacteria</taxon>
        <taxon>Pseudomonadati</taxon>
        <taxon>Pseudomonadota</taxon>
        <taxon>Gammaproteobacteria</taxon>
        <taxon>Pasteurellales</taxon>
        <taxon>Pasteurellaceae</taxon>
        <taxon>Avibacterium</taxon>
    </lineage>
</organism>
<dbReference type="PANTHER" id="PTHR43731">
    <property type="entry name" value="RHOMBOID PROTEASE"/>
    <property type="match status" value="1"/>
</dbReference>
<sequence length="288" mass="33028">MQYLFGSEIRNFAFHFRDYILAKYQRNLSVQEISQQGQPAIFAVFADENDPLFSKIEQEAQAFLQDPTHSRYQQASWETGKIEQADENKVRWKFPRFSQWKQQKFTVFLTALCLIIYLFQLLGFNQDILLATHYPEGYAEQSELWRYFTHSLVHLSPWHITFNLVWWWIFAGKIEQKFGTVTLVLLYLLSAFISGFAQNMASGPAFFGLSGVVYAVLGYVLVLDKFSRRHPFHLPQGFFTMLLVGIAFGFVSPLIGVSMGNTAHITGLLTGVVLAGVKILFAKPQKTI</sequence>
<dbReference type="GO" id="GO:0016020">
    <property type="term" value="C:membrane"/>
    <property type="evidence" value="ECO:0007669"/>
    <property type="project" value="UniProtKB-SubCell"/>
</dbReference>
<keyword evidence="11" id="KW-1185">Reference proteome</keyword>
<accession>A0A379APT5</accession>
<keyword evidence="6 7" id="KW-0472">Membrane</keyword>
<feature type="transmembrane region" description="Helical" evidence="7">
    <location>
        <begin position="262"/>
        <end position="281"/>
    </location>
</feature>
<dbReference type="InterPro" id="IPR050925">
    <property type="entry name" value="Rhomboid_protease_S54"/>
</dbReference>
<dbReference type="PANTHER" id="PTHR43731:SF14">
    <property type="entry name" value="PRESENILIN-ASSOCIATED RHOMBOID-LIKE PROTEIN, MITOCHONDRIAL"/>
    <property type="match status" value="1"/>
</dbReference>
<dbReference type="AlphaFoldDB" id="A0A379APT5"/>
<dbReference type="Gene3D" id="1.20.1540.10">
    <property type="entry name" value="Rhomboid-like"/>
    <property type="match status" value="1"/>
</dbReference>
<dbReference type="EMBL" id="UGSP01000001">
    <property type="protein sequence ID" value="SUB23422.1"/>
    <property type="molecule type" value="Genomic_DNA"/>
</dbReference>
<gene>
    <name evidence="10" type="primary">glpG</name>
    <name evidence="10" type="ORF">NCTC11297_00427</name>
</gene>
<evidence type="ECO:0000256" key="3">
    <source>
        <dbReference type="ARBA" id="ARBA00022692"/>
    </source>
</evidence>
<keyword evidence="3 7" id="KW-0812">Transmembrane</keyword>
<evidence type="ECO:0000256" key="5">
    <source>
        <dbReference type="ARBA" id="ARBA00022989"/>
    </source>
</evidence>
<evidence type="ECO:0000256" key="6">
    <source>
        <dbReference type="ARBA" id="ARBA00023136"/>
    </source>
</evidence>
<dbReference type="RefSeq" id="WP_115248810.1">
    <property type="nucleotide sequence ID" value="NZ_UGSP01000001.1"/>
</dbReference>
<keyword evidence="10" id="KW-0645">Protease</keyword>
<evidence type="ECO:0000259" key="8">
    <source>
        <dbReference type="Pfam" id="PF01694"/>
    </source>
</evidence>
<dbReference type="InterPro" id="IPR022732">
    <property type="entry name" value="Peptidase_S54_GlpG_N"/>
</dbReference>
<evidence type="ECO:0000313" key="10">
    <source>
        <dbReference type="EMBL" id="SUB23422.1"/>
    </source>
</evidence>
<dbReference type="EC" id="3.4.21.105" evidence="10"/>
<dbReference type="GO" id="GO:0006508">
    <property type="term" value="P:proteolysis"/>
    <property type="evidence" value="ECO:0007669"/>
    <property type="project" value="UniProtKB-KW"/>
</dbReference>
<feature type="transmembrane region" description="Helical" evidence="7">
    <location>
        <begin position="234"/>
        <end position="256"/>
    </location>
</feature>
<evidence type="ECO:0000256" key="1">
    <source>
        <dbReference type="ARBA" id="ARBA00004141"/>
    </source>
</evidence>
<feature type="transmembrane region" description="Helical" evidence="7">
    <location>
        <begin position="105"/>
        <end position="124"/>
    </location>
</feature>
<dbReference type="InterPro" id="IPR022764">
    <property type="entry name" value="Peptidase_S54_rhomboid_dom"/>
</dbReference>
<feature type="transmembrane region" description="Helical" evidence="7">
    <location>
        <begin position="144"/>
        <end position="166"/>
    </location>
</feature>
<evidence type="ECO:0000256" key="4">
    <source>
        <dbReference type="ARBA" id="ARBA00022801"/>
    </source>
</evidence>
<reference evidence="10 11" key="1">
    <citation type="submission" date="2018-06" db="EMBL/GenBank/DDBJ databases">
        <authorList>
            <consortium name="Pathogen Informatics"/>
            <person name="Doyle S."/>
        </authorList>
    </citation>
    <scope>NUCLEOTIDE SEQUENCE [LARGE SCALE GENOMIC DNA]</scope>
    <source>
        <strain evidence="11">NCTC 11297</strain>
    </source>
</reference>
<protein>
    <submittedName>
        <fullName evidence="10">Rhomboid protease GlpG</fullName>
        <ecNumber evidence="10">3.4.21.105</ecNumber>
    </submittedName>
</protein>
<proteinExistence type="inferred from homology"/>
<keyword evidence="5 7" id="KW-1133">Transmembrane helix</keyword>
<feature type="domain" description="Peptidase S54 rhomboid" evidence="8">
    <location>
        <begin position="142"/>
        <end position="276"/>
    </location>
</feature>
<dbReference type="GeneID" id="300132648"/>
<feature type="domain" description="Peptidase S54 GlpG peptidase N-terminal" evidence="9">
    <location>
        <begin position="11"/>
        <end position="82"/>
    </location>
</feature>
<evidence type="ECO:0000256" key="7">
    <source>
        <dbReference type="SAM" id="Phobius"/>
    </source>
</evidence>
<dbReference type="GO" id="GO:0004252">
    <property type="term" value="F:serine-type endopeptidase activity"/>
    <property type="evidence" value="ECO:0007669"/>
    <property type="project" value="InterPro"/>
</dbReference>
<evidence type="ECO:0000313" key="11">
    <source>
        <dbReference type="Proteomes" id="UP000255098"/>
    </source>
</evidence>
<dbReference type="SUPFAM" id="SSF144091">
    <property type="entry name" value="Rhomboid-like"/>
    <property type="match status" value="1"/>
</dbReference>
<feature type="transmembrane region" description="Helical" evidence="7">
    <location>
        <begin position="178"/>
        <end position="197"/>
    </location>
</feature>
<feature type="transmembrane region" description="Helical" evidence="7">
    <location>
        <begin position="203"/>
        <end position="222"/>
    </location>
</feature>
<name>A0A379APT5_AVIAV</name>
<comment type="similarity">
    <text evidence="2">Belongs to the peptidase S54 family.</text>
</comment>